<dbReference type="EMBL" id="FR872656">
    <property type="protein sequence ID" value="CCB91776.1"/>
    <property type="molecule type" value="Genomic_DNA"/>
</dbReference>
<proteinExistence type="predicted"/>
<feature type="transmembrane region" description="Helical" evidence="1">
    <location>
        <begin position="15"/>
        <end position="37"/>
    </location>
</feature>
<name>F8LE62_9BACT</name>
<accession>F8LE62</accession>
<keyword evidence="1" id="KW-0472">Membrane</keyword>
<keyword evidence="1" id="KW-1133">Transmembrane helix</keyword>
<gene>
    <name evidence="2" type="ORF">WCH_CN15700</name>
</gene>
<organism evidence="2">
    <name type="scientific">Waddlia chondrophila 2032/99</name>
    <dbReference type="NCBI Taxonomy" id="765953"/>
    <lineage>
        <taxon>Bacteria</taxon>
        <taxon>Pseudomonadati</taxon>
        <taxon>Chlamydiota</taxon>
        <taxon>Chlamydiia</taxon>
        <taxon>Parachlamydiales</taxon>
        <taxon>Waddliaceae</taxon>
        <taxon>Waddlia</taxon>
    </lineage>
</organism>
<keyword evidence="1" id="KW-0812">Transmembrane</keyword>
<dbReference type="AlphaFoldDB" id="F8LE62"/>
<protein>
    <submittedName>
        <fullName evidence="2">Uncharacterized protein</fullName>
    </submittedName>
</protein>
<reference evidence="2" key="1">
    <citation type="submission" date="2011-05" db="EMBL/GenBank/DDBJ databases">
        <title>Unity in variety -- the pan-genome of the Chlamydiae.</title>
        <authorList>
            <person name="Collingro A."/>
            <person name="Tischler P."/>
            <person name="Weinmaier T."/>
            <person name="Penz T."/>
            <person name="Heinz E."/>
            <person name="Brunham R.C."/>
            <person name="Read T.D."/>
            <person name="Bavoil P.M."/>
            <person name="Sachse K."/>
            <person name="Kahane S."/>
            <person name="Friedman M.G."/>
            <person name="Rattei T."/>
            <person name="Myers G.S.A."/>
            <person name="Horn M."/>
        </authorList>
    </citation>
    <scope>NUCLEOTIDE SEQUENCE</scope>
    <source>
        <strain evidence="2">2032/99</strain>
    </source>
</reference>
<evidence type="ECO:0000313" key="2">
    <source>
        <dbReference type="EMBL" id="CCB91776.1"/>
    </source>
</evidence>
<evidence type="ECO:0000256" key="1">
    <source>
        <dbReference type="SAM" id="Phobius"/>
    </source>
</evidence>
<sequence length="48" mass="5457">MVFFKEMIILLGEKMVAVLPLIFVFAVVLSLVSMIVFEKLLKNLERSG</sequence>